<dbReference type="PANTHER" id="PTHR10859:SF91">
    <property type="entry name" value="DOLICHYL-PHOSPHATE BETA-GLUCOSYLTRANSFERASE"/>
    <property type="match status" value="1"/>
</dbReference>
<reference evidence="4 5" key="1">
    <citation type="submission" date="2024-01" db="EMBL/GenBank/DDBJ databases">
        <title>Maribacter spp. originated from different algae showed divergent polysaccharides utilization ability.</title>
        <authorList>
            <person name="Wang H."/>
            <person name="Wu Y."/>
        </authorList>
    </citation>
    <scope>NUCLEOTIDE SEQUENCE [LARGE SCALE GENOMIC DNA]</scope>
    <source>
        <strain evidence="4 5">PR1</strain>
    </source>
</reference>
<evidence type="ECO:0000259" key="2">
    <source>
        <dbReference type="Pfam" id="PF00535"/>
    </source>
</evidence>
<dbReference type="InterPro" id="IPR029044">
    <property type="entry name" value="Nucleotide-diphossugar_trans"/>
</dbReference>
<keyword evidence="1" id="KW-1133">Transmembrane helix</keyword>
<accession>A0ABU7IQ01</accession>
<proteinExistence type="predicted"/>
<organism evidence="4 5">
    <name type="scientific">Maribacter cobaltidurans</name>
    <dbReference type="NCBI Taxonomy" id="1178778"/>
    <lineage>
        <taxon>Bacteria</taxon>
        <taxon>Pseudomonadati</taxon>
        <taxon>Bacteroidota</taxon>
        <taxon>Flavobacteriia</taxon>
        <taxon>Flavobacteriales</taxon>
        <taxon>Flavobacteriaceae</taxon>
        <taxon>Maribacter</taxon>
    </lineage>
</organism>
<gene>
    <name evidence="4" type="ORF">V1I91_03075</name>
</gene>
<name>A0ABU7IQ01_9FLAO</name>
<dbReference type="InterPro" id="IPR001173">
    <property type="entry name" value="Glyco_trans_2-like"/>
</dbReference>
<dbReference type="InterPro" id="IPR018639">
    <property type="entry name" value="DUF2062"/>
</dbReference>
<keyword evidence="1" id="KW-0812">Transmembrane</keyword>
<dbReference type="CDD" id="cd04179">
    <property type="entry name" value="DPM_DPG-synthase_like"/>
    <property type="match status" value="1"/>
</dbReference>
<dbReference type="Proteomes" id="UP001356308">
    <property type="component" value="Unassembled WGS sequence"/>
</dbReference>
<evidence type="ECO:0000313" key="4">
    <source>
        <dbReference type="EMBL" id="MEE1975035.1"/>
    </source>
</evidence>
<evidence type="ECO:0000313" key="5">
    <source>
        <dbReference type="Proteomes" id="UP001356308"/>
    </source>
</evidence>
<dbReference type="Gene3D" id="3.90.550.10">
    <property type="entry name" value="Spore Coat Polysaccharide Biosynthesis Protein SpsA, Chain A"/>
    <property type="match status" value="1"/>
</dbReference>
<feature type="transmembrane region" description="Helical" evidence="1">
    <location>
        <begin position="350"/>
        <end position="374"/>
    </location>
</feature>
<evidence type="ECO:0000259" key="3">
    <source>
        <dbReference type="Pfam" id="PF09835"/>
    </source>
</evidence>
<feature type="transmembrane region" description="Helical" evidence="1">
    <location>
        <begin position="269"/>
        <end position="295"/>
    </location>
</feature>
<sequence>MQQLGCCVLIPTYNNEKSLARVLQDVLDYTTNIIVVNDGATDNTKEILKGFPEVEQIHFEKNQGKGKALKSGFKKALEKGYQFSITMDSDGQHFAEDIPIFLDALEEEPNKNILYIGARNMNQADVPGKSSFGNKFSNFWFWFETGTWLQDTQCGFRLYPLREIDKLRLYTPKFEFEIEVIVKAAWQGTLVKNVPVKILYDDVDRVSHFRTVPDFTRISILNTWFVLVTIFYIKPRDFFRKIKKKGFKKFLLNDVLGSNDSPLKKASSITLGVFVGLSPFWGLHTLLVLFLSFILKLNKPIAFAFSNVSLPPFIPFIVLGSLQTGSWILGESYSFSLDSINKNFDFLTHLKAYLIGSFVLAVVGAIIVGGIGYLTLTYFGKRKIAVNNG</sequence>
<feature type="domain" description="Glycosyltransferase 2-like" evidence="2">
    <location>
        <begin position="7"/>
        <end position="118"/>
    </location>
</feature>
<dbReference type="RefSeq" id="WP_272649986.1">
    <property type="nucleotide sequence ID" value="NZ_JAZDDG010000001.1"/>
</dbReference>
<keyword evidence="1" id="KW-0472">Membrane</keyword>
<evidence type="ECO:0000256" key="1">
    <source>
        <dbReference type="SAM" id="Phobius"/>
    </source>
</evidence>
<dbReference type="Pfam" id="PF09835">
    <property type="entry name" value="DUF2062"/>
    <property type="match status" value="1"/>
</dbReference>
<comment type="caution">
    <text evidence="4">The sequence shown here is derived from an EMBL/GenBank/DDBJ whole genome shotgun (WGS) entry which is preliminary data.</text>
</comment>
<feature type="domain" description="DUF2062" evidence="3">
    <location>
        <begin position="250"/>
        <end position="382"/>
    </location>
</feature>
<feature type="transmembrane region" description="Helical" evidence="1">
    <location>
        <begin position="307"/>
        <end position="330"/>
    </location>
</feature>
<dbReference type="EMBL" id="JAZDDG010000001">
    <property type="protein sequence ID" value="MEE1975035.1"/>
    <property type="molecule type" value="Genomic_DNA"/>
</dbReference>
<dbReference type="PANTHER" id="PTHR10859">
    <property type="entry name" value="GLYCOSYL TRANSFERASE"/>
    <property type="match status" value="1"/>
</dbReference>
<keyword evidence="5" id="KW-1185">Reference proteome</keyword>
<dbReference type="SUPFAM" id="SSF53448">
    <property type="entry name" value="Nucleotide-diphospho-sugar transferases"/>
    <property type="match status" value="1"/>
</dbReference>
<dbReference type="Pfam" id="PF00535">
    <property type="entry name" value="Glycos_transf_2"/>
    <property type="match status" value="1"/>
</dbReference>
<protein>
    <submittedName>
        <fullName evidence="4">DUF2062 domain-containing protein</fullName>
    </submittedName>
</protein>